<sequence>MTVLHSFTADVEAMRHGEVGIYLVDRLGN</sequence>
<organism evidence="1 2">
    <name type="scientific">Acetobacter pasteurianus</name>
    <name type="common">Acetobacter turbidans</name>
    <dbReference type="NCBI Taxonomy" id="438"/>
    <lineage>
        <taxon>Bacteria</taxon>
        <taxon>Pseudomonadati</taxon>
        <taxon>Pseudomonadota</taxon>
        <taxon>Alphaproteobacteria</taxon>
        <taxon>Acetobacterales</taxon>
        <taxon>Acetobacteraceae</taxon>
        <taxon>Acetobacter</taxon>
    </lineage>
</organism>
<dbReference type="PATRIC" id="fig|438.15.peg.869"/>
<protein>
    <submittedName>
        <fullName evidence="1">Uncharacterized protein</fullName>
    </submittedName>
</protein>
<dbReference type="EMBL" id="LYUD01000079">
    <property type="protein sequence ID" value="OAZ73792.1"/>
    <property type="molecule type" value="Genomic_DNA"/>
</dbReference>
<dbReference type="Proteomes" id="UP000093796">
    <property type="component" value="Unassembled WGS sequence"/>
</dbReference>
<evidence type="ECO:0000313" key="2">
    <source>
        <dbReference type="Proteomes" id="UP000093796"/>
    </source>
</evidence>
<evidence type="ECO:0000313" key="1">
    <source>
        <dbReference type="EMBL" id="OAZ73792.1"/>
    </source>
</evidence>
<reference evidence="1 2" key="1">
    <citation type="submission" date="2016-05" db="EMBL/GenBank/DDBJ databases">
        <title>Genome sequencing of Acetobacter pasteurianus strain SRCM100623.</title>
        <authorList>
            <person name="Song Y.R."/>
        </authorList>
    </citation>
    <scope>NUCLEOTIDE SEQUENCE [LARGE SCALE GENOMIC DNA]</scope>
    <source>
        <strain evidence="1 2">SRCM100623</strain>
    </source>
</reference>
<proteinExistence type="predicted"/>
<accession>A0A1A0DGJ1</accession>
<gene>
    <name evidence="1" type="ORF">SRCM100623_00752</name>
</gene>
<name>A0A1A0DGJ1_ACEPA</name>
<comment type="caution">
    <text evidence="1">The sequence shown here is derived from an EMBL/GenBank/DDBJ whole genome shotgun (WGS) entry which is preliminary data.</text>
</comment>
<dbReference type="AlphaFoldDB" id="A0A1A0DGJ1"/>